<comment type="subcellular location">
    <subcellularLocation>
        <location evidence="1">Membrane</location>
    </subcellularLocation>
</comment>
<dbReference type="InterPro" id="IPR057019">
    <property type="entry name" value="F54D1_6-like_Ig-like_2"/>
</dbReference>
<feature type="domain" description="NIDO" evidence="10">
    <location>
        <begin position="617"/>
        <end position="780"/>
    </location>
</feature>
<dbReference type="Pfam" id="PF00144">
    <property type="entry name" value="Beta-lactamase"/>
    <property type="match status" value="1"/>
</dbReference>
<dbReference type="PANTHER" id="PTHR13802">
    <property type="entry name" value="MUCIN 4-RELATED"/>
    <property type="match status" value="1"/>
</dbReference>
<dbReference type="PROSITE" id="PS50856">
    <property type="entry name" value="AMOP"/>
    <property type="match status" value="2"/>
</dbReference>
<accession>A0AAF5I4G7</accession>
<evidence type="ECO:0000256" key="3">
    <source>
        <dbReference type="ARBA" id="ARBA00022989"/>
    </source>
</evidence>
<dbReference type="InterPro" id="IPR057017">
    <property type="entry name" value="F54D1_6-like_C"/>
</dbReference>
<name>A0AAF5I4G7_STRER</name>
<keyword evidence="4 7" id="KW-0472">Membrane</keyword>
<feature type="transmembrane region" description="Helical" evidence="7">
    <location>
        <begin position="390"/>
        <end position="409"/>
    </location>
</feature>
<dbReference type="InterPro" id="IPR005533">
    <property type="entry name" value="AMOP_dom"/>
</dbReference>
<dbReference type="InterPro" id="IPR056075">
    <property type="entry name" value="DUF7658"/>
</dbReference>
<evidence type="ECO:0000313" key="11">
    <source>
        <dbReference type="Proteomes" id="UP000035681"/>
    </source>
</evidence>
<evidence type="ECO:0000256" key="2">
    <source>
        <dbReference type="ARBA" id="ARBA00022692"/>
    </source>
</evidence>
<organism evidence="11 12">
    <name type="scientific">Strongyloides stercoralis</name>
    <name type="common">Threadworm</name>
    <dbReference type="NCBI Taxonomy" id="6248"/>
    <lineage>
        <taxon>Eukaryota</taxon>
        <taxon>Metazoa</taxon>
        <taxon>Ecdysozoa</taxon>
        <taxon>Nematoda</taxon>
        <taxon>Chromadorea</taxon>
        <taxon>Rhabditida</taxon>
        <taxon>Tylenchina</taxon>
        <taxon>Panagrolaimomorpha</taxon>
        <taxon>Strongyloidoidea</taxon>
        <taxon>Strongyloididae</taxon>
        <taxon>Strongyloides</taxon>
    </lineage>
</organism>
<dbReference type="Gene3D" id="3.40.710.10">
    <property type="entry name" value="DD-peptidase/beta-lactamase superfamily"/>
    <property type="match status" value="1"/>
</dbReference>
<dbReference type="SMART" id="SM00723">
    <property type="entry name" value="AMOP"/>
    <property type="match status" value="2"/>
</dbReference>
<dbReference type="Pfam" id="PF24469">
    <property type="entry name" value="F54D1_6_C"/>
    <property type="match status" value="1"/>
</dbReference>
<evidence type="ECO:0000256" key="7">
    <source>
        <dbReference type="SAM" id="Phobius"/>
    </source>
</evidence>
<dbReference type="Pfam" id="PF24462">
    <property type="entry name" value="Ig_F54D1_6"/>
    <property type="match status" value="2"/>
</dbReference>
<keyword evidence="5" id="KW-1015">Disulfide bond</keyword>
<feature type="transmembrane region" description="Helical" evidence="7">
    <location>
        <begin position="3175"/>
        <end position="3202"/>
    </location>
</feature>
<keyword evidence="6" id="KW-0768">Sushi</keyword>
<dbReference type="InterPro" id="IPR003886">
    <property type="entry name" value="NIDO_dom"/>
</dbReference>
<keyword evidence="3 7" id="KW-1133">Transmembrane helix</keyword>
<evidence type="ECO:0000259" key="9">
    <source>
        <dbReference type="PROSITE" id="PS50923"/>
    </source>
</evidence>
<dbReference type="InterPro" id="IPR000436">
    <property type="entry name" value="Sushi_SCR_CCP_dom"/>
</dbReference>
<keyword evidence="11" id="KW-1185">Reference proteome</keyword>
<proteinExistence type="predicted"/>
<dbReference type="InterPro" id="IPR051495">
    <property type="entry name" value="Epithelial_Barrier/Signaling"/>
</dbReference>
<dbReference type="InterPro" id="IPR012338">
    <property type="entry name" value="Beta-lactam/transpept-like"/>
</dbReference>
<feature type="domain" description="Sushi" evidence="9">
    <location>
        <begin position="1666"/>
        <end position="1739"/>
    </location>
</feature>
<dbReference type="InterPro" id="IPR001466">
    <property type="entry name" value="Beta-lactam-related"/>
</dbReference>
<feature type="transmembrane region" description="Helical" evidence="7">
    <location>
        <begin position="1748"/>
        <end position="1772"/>
    </location>
</feature>
<comment type="caution">
    <text evidence="6">Lacks conserved residue(s) required for the propagation of feature annotation.</text>
</comment>
<reference evidence="12" key="1">
    <citation type="submission" date="2024-02" db="UniProtKB">
        <authorList>
            <consortium name="WormBaseParasite"/>
        </authorList>
    </citation>
    <scope>IDENTIFICATION</scope>
</reference>
<dbReference type="WBParaSite" id="TCONS_00017187.p1">
    <property type="protein sequence ID" value="TCONS_00017187.p1"/>
    <property type="gene ID" value="XLOC_011375"/>
</dbReference>
<feature type="domain" description="NIDO" evidence="10">
    <location>
        <begin position="2049"/>
        <end position="2212"/>
    </location>
</feature>
<dbReference type="Pfam" id="PF24678">
    <property type="entry name" value="DUF7658"/>
    <property type="match status" value="2"/>
</dbReference>
<keyword evidence="2 7" id="KW-0812">Transmembrane</keyword>
<evidence type="ECO:0000259" key="10">
    <source>
        <dbReference type="PROSITE" id="PS51220"/>
    </source>
</evidence>
<dbReference type="PANTHER" id="PTHR13802:SF60">
    <property type="entry name" value="PROTEIN CBG06057"/>
    <property type="match status" value="1"/>
</dbReference>
<dbReference type="Pfam" id="PF24464">
    <property type="entry name" value="Ig_F54D1_6_2"/>
    <property type="match status" value="2"/>
</dbReference>
<dbReference type="GO" id="GO:0007160">
    <property type="term" value="P:cell-matrix adhesion"/>
    <property type="evidence" value="ECO:0007669"/>
    <property type="project" value="InterPro"/>
</dbReference>
<evidence type="ECO:0000313" key="12">
    <source>
        <dbReference type="WBParaSite" id="TCONS_00017187.p1"/>
    </source>
</evidence>
<dbReference type="SMART" id="SM00539">
    <property type="entry name" value="NIDO"/>
    <property type="match status" value="2"/>
</dbReference>
<evidence type="ECO:0000259" key="8">
    <source>
        <dbReference type="PROSITE" id="PS50856"/>
    </source>
</evidence>
<dbReference type="Pfam" id="PF03782">
    <property type="entry name" value="AMOP"/>
    <property type="match status" value="2"/>
</dbReference>
<dbReference type="InterPro" id="IPR057018">
    <property type="entry name" value="F54D1_6-like_Ig-like"/>
</dbReference>
<dbReference type="PROSITE" id="PS51220">
    <property type="entry name" value="NIDO"/>
    <property type="match status" value="2"/>
</dbReference>
<feature type="domain" description="AMOP" evidence="8">
    <location>
        <begin position="2505"/>
        <end position="2684"/>
    </location>
</feature>
<evidence type="ECO:0000256" key="6">
    <source>
        <dbReference type="PROSITE-ProRule" id="PRU00302"/>
    </source>
</evidence>
<evidence type="ECO:0000256" key="4">
    <source>
        <dbReference type="ARBA" id="ARBA00023136"/>
    </source>
</evidence>
<dbReference type="GO" id="GO:0016020">
    <property type="term" value="C:membrane"/>
    <property type="evidence" value="ECO:0007669"/>
    <property type="project" value="UniProtKB-SubCell"/>
</dbReference>
<dbReference type="Proteomes" id="UP000035681">
    <property type="component" value="Unplaced"/>
</dbReference>
<evidence type="ECO:0000256" key="1">
    <source>
        <dbReference type="ARBA" id="ARBA00004370"/>
    </source>
</evidence>
<evidence type="ECO:0000256" key="5">
    <source>
        <dbReference type="ARBA" id="ARBA00023157"/>
    </source>
</evidence>
<feature type="transmembrane region" description="Helical" evidence="7">
    <location>
        <begin position="1874"/>
        <end position="1895"/>
    </location>
</feature>
<dbReference type="SUPFAM" id="SSF56601">
    <property type="entry name" value="beta-lactamase/transpeptidase-like"/>
    <property type="match status" value="1"/>
</dbReference>
<dbReference type="PROSITE" id="PS50923">
    <property type="entry name" value="SUSHI"/>
    <property type="match status" value="2"/>
</dbReference>
<sequence>TAKMFFNTNEIFIDGKYIETFKFVHDQFKINFQKGWESEGASIAVFHKGKCVVDIYGGYADKSCSRKWTSDTLSVVFSITKSITSICLAILIDRGYAFYTDLVSDHWPEFGKNGKENITIEMILNHRSGLVYIGRELTREEIFDRNLLRKCIEDMKPIFVPNTKTAYHTLLFGWIIDIVVEKIDPYHRTISQLLDEEYCKKYNLDIFIGMPLKYFYRLTRLKNFKINDAINETISDLRIGKLGYYYYKPTSLIRKCLRDIYTGGVGNAFSIAKLHDIAFNRNEINSLSLNIKRKIFKIPNKNFDYTIGLSLRKGYGFNYTKSIRNTWQLGHQGVGGQNVKVDWENDLVICYLTNGMKAGTGEYVRTFKVLEKSIYKCEVNKERSKWKKGVLGYLLIFCNIYIRIIYIKVKKMLKISALKYNLFLNIGIIKKSLFIFFIITVFLNYPIFGQGISGNIGGSTGNVNQNINVNQQAGQLFTGTGTNIYYGVNLVPFGPEAGDMEVAPGFLTSGQTIDLHMFFPFYGGLYNYTIISVNGYIAFATVLDQGPTINVGPDTTDWPRVQDPAMIAPYLCKQQITQDVIPGLKAGVFFRLILRQSLFGQQSGSNINQQQSMTSSSFFGQSPTQACPGTPGSYVRCDANGDYFLDEMQRQIMEGVAGGTTFRPDGAVIVTWYNTGSAISGRSDLDSGQLSTYQIVWLTDSAARLSYVIINYDKLGFDAADFRHNSRSGRCRALFNGGNHTGFVDVDPTQGYKNSPTILAQRSGVPHIVRGRYMFRVDDVVRPGGCSNKTGGTYPMLIYPNIINMLGEMTVDINAMCLDRKQTYVLMIERRQTAPCIILNAAIARCTIPRIYDWGTKTLYFQPQTGKANDDKAFVGYAYFVPPTLDPMRLDIGNIYSWFENPIKELVKPISWYPRNFTNPDINIWSSNRLLSDQSLYSATLGLYVIGYKESLDEELKKFKPVHRVLCRLESYSNQPQYAWVPQEETININQVEQWYLNDWERNNELYSYRFGYLKLAPISGSEQMGIEPHLLPGLTSAPISLHWLWTPENQSFAGTTFSQQQTDYRKEFVIEKSTQMCHDWYDEDGALYNFIKDTETNASCPCIEAQAKMDIGRFMPHPRCSQEFRDITCTEMIGSENCYMSAQNVYASYMGKDNKNYYRRRDYEDINLQNENKRQNRFQTSFGQVCCYDQKGFLMQTPYQPVVRVIPDIFYNPGFPNRAYEFGSSPYLGQFEVPGLSVFHHDLMPYYLCCKFAKFRCQMFYWRRPSSACQNYQPPAVGRGVGAGTWDTIDNQKFIFNEPGVYNLLYIPSTETNPEVRIQVRLERYPNRKVDFSLLGHYLTQADLVQPTNATVITGIAIEATGTDRVVVTARGDTRRFRYRTNIFVKNILRYFDHMKIQRFDGVLVYVNNVIRGIPDIYVVLEESEIGIRIKESYALDIDRLSMYQESMGMLDIEVSVPPRYGVNPIGENFMDQAYRELYNIPRVAGLLRPFPDQTTGSFYSDITLTDVNSDAFRSQIINNYRIPGTGGPGSSQNIAGILNSYMPTDNMFTNSKDEDSKFEVFPEVAMKNSPIFKTASKYETGYYRFVPMTGQNLQQLLQNCRDMTQNYIINQQPLASALTLNYGRLFCPDNPDAVITECGDSVPCLYDWTLLNSKILGLELQNNNSCGAINIEYPEYMTKTPSFDSAYLQGDTVRFGCDQAHWIKGDFEYKCSKIVDYNDPTRYRYEWNKGEQPWCRSREKDNMLQWLTGIFSTVAIIIAIVFGFLICWFVKQKRMKEMEDKDYAIRSRSISPTQKRKGEKNYGYDNNDDVMLTPMSRPTSPFGRSDIRSRTTINPLNTEIRNRSTIGGSILDGPQNNIQGFNTIIMGPRHKLYIKTINYIFLLLLFVISLSFAQRNIDAGSSNQFETNPEAFTSTGLNFYASNSLVRYGINAGDFKVHPALLTSGQTIDLHHFFPYYGGLYNYTTISVNGYIAFANVLDQGPTINVGPTATDWPKQQDPAMMAPYLCKQQIPQNIPPGFQTGVYYRVILRSTAFGRTQDLSSSYQQSIFFGSQRGACPGAGDGYVKCNNEGDRFLDEMMKRLMEGVAGAAAFRADAALVVTWENTASAIAGRSDFDAGKLGTYQLIWLTDYAMRLSYTIINYEKLGFDAADVRDNSKTGRCIAVFNGGNHTGLVPIDPTQGYKNTPKVLSQRSGVPHLGRGIYMFRVDDVVRPAGCSNKTGGTYPILIYPNIVNMLGEMTVDINALCLDPTQTYILMIEQRQTATCTVLNSAIARCNLPKIYDWGTKTVYFQPQSSGANEEKAFVGYIYFVPPTLDPMRLDIGNLYDWYKNPIGRATMPLSWYPRNFTNIDVVARQNFQLSDPNIYTLQLGLYVIGYKEDKDEKIKKFRPEHRVIARLATYNNRGDYEHRWKPQEELINLDQVEQWYLTEWERLNELYSFRVGYLKLAPVKTDQGISVNLLPGLVSAPISLHWLWTIQNSRIDTTQTISTSTGEFIDKKSEWIHEKATEMCHDWYDEDGALFNFIRDTETNASCPCVESQAKLDLGRFMPHPRCSQTFRDITCTTMIGAKNCYMSSQNIYGSSTTGSHSYATSSRFPTHYGQVCCYDASGYLMQTSYQPVIKVIEETPYNPGFPLRAYEFGTSPYMGQFEVPGLSSFHHDYMPYFLCCKFAKSRCQMFYWRRPSSACQAYQPPAVGEVIGAGTFYTLDNQKFVFNDPGVFILLNIPKTTVTPEVRIQLRLERYPNRRVDFSQLGRYLSQQDLVQPSNATVVTGVAIEATGTDRVHVVVRKDTRRFRYRTSVIVGNIMRYFDTMRIQRFKGILVYVNNIERGQPEVYVVLEEAQIGIRIRESYSLDIDRLSDIQESMGMLDVQVSVPQQYGIRPDGNRMYDMYGDRSIYPTITGLLKPDESGGIFNTPMTDSDVNGGVASSLSRYKIPGSGESGSQDNYASAYATTDSAYKNMFTTSRDEDKKFEVFPEAFMKSEPVYAAAPYWIQPPHNFRAQTGADITSLINRCSQTQISSSQGINYNQYGVAQYQIMTDCPDDPSNVLHVCGDSPSCKYDYALLNDKRLGQQVYMEYNNFVAERFEASRKYNSCGAINIEYPEYMTKTPALSSSYLEGDTARFDCFQTHWVKGQNEYTCQLIVDYNDPSKYRYEWNKGNQPWCRSKELDNFLTWLTGILTTVGIIIAIVFIFLICWSVSKKNLQKNKSDTNTYRTRDTLTDKSIIKSRLRNQDLLDGIDDDGMTSMRYSPKAGRRYNRDDVMSSISPNGTPDLRSRQINGEASNLLGMKTSV</sequence>
<dbReference type="Pfam" id="PF06119">
    <property type="entry name" value="NIDO"/>
    <property type="match status" value="2"/>
</dbReference>
<feature type="domain" description="AMOP" evidence="8">
    <location>
        <begin position="1070"/>
        <end position="1265"/>
    </location>
</feature>
<protein>
    <submittedName>
        <fullName evidence="12">AMOP domain-containing protein</fullName>
    </submittedName>
</protein>
<feature type="domain" description="Sushi" evidence="9">
    <location>
        <begin position="3096"/>
        <end position="3169"/>
    </location>
</feature>
<feature type="transmembrane region" description="Helical" evidence="7">
    <location>
        <begin position="421"/>
        <end position="443"/>
    </location>
</feature>